<evidence type="ECO:0000256" key="1">
    <source>
        <dbReference type="SAM" id="SignalP"/>
    </source>
</evidence>
<feature type="signal peptide" evidence="1">
    <location>
        <begin position="1"/>
        <end position="21"/>
    </location>
</feature>
<dbReference type="InterPro" id="IPR046863">
    <property type="entry name" value="MbnP-like_dom"/>
</dbReference>
<dbReference type="EMBL" id="CP120682">
    <property type="protein sequence ID" value="WKN34925.1"/>
    <property type="molecule type" value="Genomic_DNA"/>
</dbReference>
<reference evidence="3" key="1">
    <citation type="journal article" date="2023" name="Comput. Struct. Biotechnol. J.">
        <title>Discovery of a novel marine Bacteroidetes with a rich repertoire of carbohydrate-active enzymes.</title>
        <authorList>
            <person name="Chen B."/>
            <person name="Liu G."/>
            <person name="Chen Q."/>
            <person name="Wang H."/>
            <person name="Liu L."/>
            <person name="Tang K."/>
        </authorList>
    </citation>
    <scope>NUCLEOTIDE SEQUENCE</scope>
    <source>
        <strain evidence="3">TK19036</strain>
    </source>
</reference>
<name>A0AA49GHK5_9BACT</name>
<feature type="domain" description="Copper-binding protein MbnP-like" evidence="2">
    <location>
        <begin position="32"/>
        <end position="259"/>
    </location>
</feature>
<evidence type="ECO:0000259" key="2">
    <source>
        <dbReference type="Pfam" id="PF20243"/>
    </source>
</evidence>
<organism evidence="3">
    <name type="scientific">Roseihalotalea indica</name>
    <dbReference type="NCBI Taxonomy" id="2867963"/>
    <lineage>
        <taxon>Bacteria</taxon>
        <taxon>Pseudomonadati</taxon>
        <taxon>Bacteroidota</taxon>
        <taxon>Cytophagia</taxon>
        <taxon>Cytophagales</taxon>
        <taxon>Catalimonadaceae</taxon>
        <taxon>Roseihalotalea</taxon>
    </lineage>
</organism>
<feature type="chain" id="PRO_5041415556" description="Copper-binding protein MbnP-like domain-containing protein" evidence="1">
    <location>
        <begin position="22"/>
        <end position="283"/>
    </location>
</feature>
<accession>A0AA49GHK5</accession>
<dbReference type="Pfam" id="PF20243">
    <property type="entry name" value="MbnP"/>
    <property type="match status" value="1"/>
</dbReference>
<sequence>MKTIKFIVITVCILSVFTACQEDEGVAPEASGSFVVKFDNYVGDQPMQLDPAGSTEYRYTTGAGQEFNLSTCRYYISNIKLEGPDGALFEDAMHVSANADEIAGYYLMQENEAASHFVNLDNIPAGKYDKITFTLGIPEDGVQEGAAGGILDPAEGAWFWNWNAGYINLGIEGTAADSPQERIERNGQVTEAHTFGLHVGGWKEAEAEDNFVNNIRTVTLSLGSSVTVSENLEPEAHLVFDLLKVLDGANIDFSQTYAVHSPRTGAPLADQIPNAFVVDHVHQ</sequence>
<keyword evidence="1" id="KW-0732">Signal</keyword>
<dbReference type="PROSITE" id="PS51257">
    <property type="entry name" value="PROKAR_LIPOPROTEIN"/>
    <property type="match status" value="1"/>
</dbReference>
<proteinExistence type="predicted"/>
<evidence type="ECO:0000313" key="3">
    <source>
        <dbReference type="EMBL" id="WKN34925.1"/>
    </source>
</evidence>
<protein>
    <recommendedName>
        <fullName evidence="2">Copper-binding protein MbnP-like domain-containing protein</fullName>
    </recommendedName>
</protein>
<reference evidence="3" key="2">
    <citation type="journal article" date="2024" name="Antonie Van Leeuwenhoek">
        <title>Roseihalotalea indica gen. nov., sp. nov., a halophilic Bacteroidetes from mesopelagic Southwest Indian Ocean with higher carbohydrate metabolic potential.</title>
        <authorList>
            <person name="Chen B."/>
            <person name="Zhang M."/>
            <person name="Lin D."/>
            <person name="Ye J."/>
            <person name="Tang K."/>
        </authorList>
    </citation>
    <scope>NUCLEOTIDE SEQUENCE</scope>
    <source>
        <strain evidence="3">TK19036</strain>
    </source>
</reference>
<gene>
    <name evidence="3" type="ORF">K4G66_21350</name>
</gene>
<dbReference type="AlphaFoldDB" id="A0AA49GHK5"/>